<evidence type="ECO:0000256" key="7">
    <source>
        <dbReference type="RuleBase" id="RU363032"/>
    </source>
</evidence>
<evidence type="ECO:0000256" key="5">
    <source>
        <dbReference type="ARBA" id="ARBA00022989"/>
    </source>
</evidence>
<feature type="transmembrane region" description="Helical" evidence="7">
    <location>
        <begin position="102"/>
        <end position="125"/>
    </location>
</feature>
<dbReference type="KEGG" id="csur:N24_2515"/>
<dbReference type="Proteomes" id="UP000218244">
    <property type="component" value="Chromosome"/>
</dbReference>
<keyword evidence="5 7" id="KW-1133">Transmembrane helix</keyword>
<feature type="transmembrane region" description="Helical" evidence="7">
    <location>
        <begin position="137"/>
        <end position="158"/>
    </location>
</feature>
<organism evidence="10 11">
    <name type="scientific">Corynebacterium suranareeae</name>
    <dbReference type="NCBI Taxonomy" id="2506452"/>
    <lineage>
        <taxon>Bacteria</taxon>
        <taxon>Bacillati</taxon>
        <taxon>Actinomycetota</taxon>
        <taxon>Actinomycetes</taxon>
        <taxon>Mycobacteriales</taxon>
        <taxon>Corynebacteriaceae</taxon>
        <taxon>Corynebacterium</taxon>
    </lineage>
</organism>
<dbReference type="RefSeq" id="WP_096457760.1">
    <property type="nucleotide sequence ID" value="NZ_AP017369.1"/>
</dbReference>
<feature type="transmembrane region" description="Helical" evidence="7">
    <location>
        <begin position="164"/>
        <end position="180"/>
    </location>
</feature>
<dbReference type="CDD" id="cd06261">
    <property type="entry name" value="TM_PBP2"/>
    <property type="match status" value="1"/>
</dbReference>
<dbReference type="InterPro" id="IPR000515">
    <property type="entry name" value="MetI-like"/>
</dbReference>
<dbReference type="PROSITE" id="PS50928">
    <property type="entry name" value="ABC_TM1"/>
    <property type="match status" value="1"/>
</dbReference>
<dbReference type="PANTHER" id="PTHR43386:SF1">
    <property type="entry name" value="D,D-DIPEPTIDE TRANSPORT SYSTEM PERMEASE PROTEIN DDPC-RELATED"/>
    <property type="match status" value="1"/>
</dbReference>
<evidence type="ECO:0000313" key="11">
    <source>
        <dbReference type="Proteomes" id="UP000218244"/>
    </source>
</evidence>
<evidence type="ECO:0000256" key="2">
    <source>
        <dbReference type="ARBA" id="ARBA00022448"/>
    </source>
</evidence>
<dbReference type="Pfam" id="PF00528">
    <property type="entry name" value="BPD_transp_1"/>
    <property type="match status" value="1"/>
</dbReference>
<keyword evidence="2 7" id="KW-0813">Transport</keyword>
<keyword evidence="11" id="KW-1185">Reference proteome</keyword>
<dbReference type="Gene3D" id="1.10.3720.10">
    <property type="entry name" value="MetI-like"/>
    <property type="match status" value="1"/>
</dbReference>
<dbReference type="SUPFAM" id="SSF161098">
    <property type="entry name" value="MetI-like"/>
    <property type="match status" value="1"/>
</dbReference>
<name>A0A160PRF0_9CORY</name>
<dbReference type="InterPro" id="IPR050366">
    <property type="entry name" value="BP-dependent_transpt_permease"/>
</dbReference>
<dbReference type="GO" id="GO:0055085">
    <property type="term" value="P:transmembrane transport"/>
    <property type="evidence" value="ECO:0007669"/>
    <property type="project" value="InterPro"/>
</dbReference>
<gene>
    <name evidence="10" type="ORF">N24_2515</name>
</gene>
<dbReference type="AlphaFoldDB" id="A0A160PRF0"/>
<feature type="region of interest" description="Disordered" evidence="8">
    <location>
        <begin position="1"/>
        <end position="30"/>
    </location>
</feature>
<keyword evidence="3" id="KW-1003">Cell membrane</keyword>
<evidence type="ECO:0000259" key="9">
    <source>
        <dbReference type="PROSITE" id="PS50928"/>
    </source>
</evidence>
<comment type="subcellular location">
    <subcellularLocation>
        <location evidence="1 7">Cell membrane</location>
        <topology evidence="1 7">Multi-pass membrane protein</topology>
    </subcellularLocation>
</comment>
<evidence type="ECO:0000256" key="3">
    <source>
        <dbReference type="ARBA" id="ARBA00022475"/>
    </source>
</evidence>
<feature type="transmembrane region" description="Helical" evidence="7">
    <location>
        <begin position="219"/>
        <end position="244"/>
    </location>
</feature>
<feature type="transmembrane region" description="Helical" evidence="7">
    <location>
        <begin position="264"/>
        <end position="286"/>
    </location>
</feature>
<feature type="domain" description="ABC transmembrane type-1" evidence="9">
    <location>
        <begin position="98"/>
        <end position="287"/>
    </location>
</feature>
<feature type="transmembrane region" description="Helical" evidence="7">
    <location>
        <begin position="37"/>
        <end position="59"/>
    </location>
</feature>
<accession>A0A160PRF0</accession>
<dbReference type="PANTHER" id="PTHR43386">
    <property type="entry name" value="OLIGOPEPTIDE TRANSPORT SYSTEM PERMEASE PROTEIN APPC"/>
    <property type="match status" value="1"/>
</dbReference>
<dbReference type="GO" id="GO:0005886">
    <property type="term" value="C:plasma membrane"/>
    <property type="evidence" value="ECO:0007669"/>
    <property type="project" value="UniProtKB-SubCell"/>
</dbReference>
<keyword evidence="6 7" id="KW-0472">Membrane</keyword>
<dbReference type="EMBL" id="AP017369">
    <property type="protein sequence ID" value="BAU96777.1"/>
    <property type="molecule type" value="Genomic_DNA"/>
</dbReference>
<protein>
    <submittedName>
        <fullName evidence="10">ABC transporter permease</fullName>
    </submittedName>
</protein>
<evidence type="ECO:0000313" key="10">
    <source>
        <dbReference type="EMBL" id="BAU96777.1"/>
    </source>
</evidence>
<proteinExistence type="inferred from homology"/>
<evidence type="ECO:0000256" key="8">
    <source>
        <dbReference type="SAM" id="MobiDB-lite"/>
    </source>
</evidence>
<evidence type="ECO:0000256" key="4">
    <source>
        <dbReference type="ARBA" id="ARBA00022692"/>
    </source>
</evidence>
<keyword evidence="4 7" id="KW-0812">Transmembrane</keyword>
<evidence type="ECO:0000256" key="1">
    <source>
        <dbReference type="ARBA" id="ARBA00004651"/>
    </source>
</evidence>
<comment type="similarity">
    <text evidence="7">Belongs to the binding-protein-dependent transport system permease family.</text>
</comment>
<reference evidence="10 11" key="1">
    <citation type="submission" date="2016-02" db="EMBL/GenBank/DDBJ databases">
        <title>Corynebacterium glutamicum N24 whole genome sequencing project.</title>
        <authorList>
            <person name="Matsutani M."/>
            <person name="Nangtapong N."/>
            <person name="Yakushi T."/>
            <person name="Matsushita K."/>
        </authorList>
    </citation>
    <scope>NUCLEOTIDE SEQUENCE [LARGE SCALE GENOMIC DNA]</scope>
    <source>
        <strain evidence="10 11">N24</strain>
    </source>
</reference>
<evidence type="ECO:0000256" key="6">
    <source>
        <dbReference type="ARBA" id="ARBA00023136"/>
    </source>
</evidence>
<sequence>MSNPPISPKKPVAANPRTGSADPARKRKGLGNPWTKPAAVISIVVLVIAVLMALIPSLFTSQDPFSGDDVALLSPSGTHWFGTDSVGRDLYSRVVYGARETLLGALIAVLVGLIVGTLIGLLAGAQRGWLDTVLMRFVDVLLSIPALLLSLTVIILLGFGTMNAAIAVGITSVATFARLARSQVMTVAGSDFVEAAYGSGGTQAQVLFRHILPNSLTPVLALAALQFGSAILQLSVLGFLGYGAPAPTPEWGLLISDARDYMATSWWLTVLPGFVIIAVVMSANYLSRIIQKEG</sequence>
<dbReference type="InterPro" id="IPR035906">
    <property type="entry name" value="MetI-like_sf"/>
</dbReference>